<feature type="region of interest" description="Disordered" evidence="3">
    <location>
        <begin position="1"/>
        <end position="26"/>
    </location>
</feature>
<proteinExistence type="predicted"/>
<dbReference type="PIRSF" id="PIRSF004553">
    <property type="entry name" value="CHP00095"/>
    <property type="match status" value="1"/>
</dbReference>
<dbReference type="SUPFAM" id="SSF53335">
    <property type="entry name" value="S-adenosyl-L-methionine-dependent methyltransferases"/>
    <property type="match status" value="1"/>
</dbReference>
<dbReference type="Proteomes" id="UP001062776">
    <property type="component" value="Unassembled WGS sequence"/>
</dbReference>
<dbReference type="InterPro" id="IPR029063">
    <property type="entry name" value="SAM-dependent_MTases_sf"/>
</dbReference>
<evidence type="ECO:0000256" key="1">
    <source>
        <dbReference type="ARBA" id="ARBA00022603"/>
    </source>
</evidence>
<keyword evidence="2" id="KW-0808">Transferase</keyword>
<evidence type="ECO:0000256" key="3">
    <source>
        <dbReference type="SAM" id="MobiDB-lite"/>
    </source>
</evidence>
<evidence type="ECO:0000313" key="5">
    <source>
        <dbReference type="Proteomes" id="UP001062776"/>
    </source>
</evidence>
<evidence type="ECO:0000313" key="4">
    <source>
        <dbReference type="EMBL" id="GBQ90690.1"/>
    </source>
</evidence>
<name>A0ABQ0Q4A4_9PROT</name>
<dbReference type="Pfam" id="PF03602">
    <property type="entry name" value="Cons_hypoth95"/>
    <property type="match status" value="1"/>
</dbReference>
<dbReference type="PROSITE" id="PS00092">
    <property type="entry name" value="N6_MTASE"/>
    <property type="match status" value="1"/>
</dbReference>
<dbReference type="GO" id="GO:0032259">
    <property type="term" value="P:methylation"/>
    <property type="evidence" value="ECO:0007669"/>
    <property type="project" value="UniProtKB-KW"/>
</dbReference>
<keyword evidence="5" id="KW-1185">Reference proteome</keyword>
<evidence type="ECO:0000256" key="2">
    <source>
        <dbReference type="ARBA" id="ARBA00022679"/>
    </source>
</evidence>
<dbReference type="Gene3D" id="3.40.50.150">
    <property type="entry name" value="Vaccinia Virus protein VP39"/>
    <property type="match status" value="1"/>
</dbReference>
<dbReference type="CDD" id="cd02440">
    <property type="entry name" value="AdoMet_MTases"/>
    <property type="match status" value="1"/>
</dbReference>
<dbReference type="RefSeq" id="WP_264816090.1">
    <property type="nucleotide sequence ID" value="NZ_BAPV01000020.1"/>
</dbReference>
<dbReference type="PANTHER" id="PTHR43542:SF1">
    <property type="entry name" value="METHYLTRANSFERASE"/>
    <property type="match status" value="1"/>
</dbReference>
<dbReference type="NCBIfam" id="TIGR00095">
    <property type="entry name" value="16S rRNA (guanine(966)-N(2))-methyltransferase RsmD"/>
    <property type="match status" value="1"/>
</dbReference>
<dbReference type="EMBL" id="BAPV01000020">
    <property type="protein sequence ID" value="GBQ90690.1"/>
    <property type="molecule type" value="Genomic_DNA"/>
</dbReference>
<dbReference type="InterPro" id="IPR002052">
    <property type="entry name" value="DNA_methylase_N6_adenine_CS"/>
</dbReference>
<dbReference type="InterPro" id="IPR004398">
    <property type="entry name" value="RNA_MeTrfase_RsmD"/>
</dbReference>
<organism evidence="4 5">
    <name type="scientific">Asaia krungthepensis NRIC 0535</name>
    <dbReference type="NCBI Taxonomy" id="1307925"/>
    <lineage>
        <taxon>Bacteria</taxon>
        <taxon>Pseudomonadati</taxon>
        <taxon>Pseudomonadota</taxon>
        <taxon>Alphaproteobacteria</taxon>
        <taxon>Acetobacterales</taxon>
        <taxon>Acetobacteraceae</taxon>
        <taxon>Asaia</taxon>
    </lineage>
</organism>
<accession>A0ABQ0Q4A4</accession>
<keyword evidence="1 4" id="KW-0489">Methyltransferase</keyword>
<dbReference type="PANTHER" id="PTHR43542">
    <property type="entry name" value="METHYLTRANSFERASE"/>
    <property type="match status" value="1"/>
</dbReference>
<reference evidence="4" key="1">
    <citation type="submission" date="2013-04" db="EMBL/GenBank/DDBJ databases">
        <title>The genome sequencing project of 58 acetic acid bacteria.</title>
        <authorList>
            <person name="Okamoto-Kainuma A."/>
            <person name="Ishikawa M."/>
            <person name="Umino S."/>
            <person name="Koizumi Y."/>
            <person name="Shiwa Y."/>
            <person name="Yoshikawa H."/>
            <person name="Matsutani M."/>
            <person name="Matsushita K."/>
        </authorList>
    </citation>
    <scope>NUCLEOTIDE SEQUENCE</scope>
    <source>
        <strain evidence="4">NRIC 0535</strain>
    </source>
</reference>
<sequence length="184" mass="19948">MRIVGGERKGVALQAPRGDTTRPTSDRARQAVFDMLAHAPWAGMDFLRRAHVLDAFAGTGALGLEALSRGAASVTFMEQDRSARAVISANIRACRFDTHDLAVLTCDVTRAPRADRPCSLVFLDPPYGKDLVPAALKALTRTGWIAPEAVIVAETAVKDELAIDLPLLTERRFGVAQVRIWRAS</sequence>
<comment type="caution">
    <text evidence="4">The sequence shown here is derived from an EMBL/GenBank/DDBJ whole genome shotgun (WGS) entry which is preliminary data.</text>
</comment>
<protein>
    <submittedName>
        <fullName evidence="4">N-6 adenine-specific DNA methylase</fullName>
    </submittedName>
</protein>
<gene>
    <name evidence="4" type="ORF">AA0535_2113</name>
</gene>
<dbReference type="GO" id="GO:0008168">
    <property type="term" value="F:methyltransferase activity"/>
    <property type="evidence" value="ECO:0007669"/>
    <property type="project" value="UniProtKB-KW"/>
</dbReference>
<feature type="compositionally biased region" description="Basic and acidic residues" evidence="3">
    <location>
        <begin position="1"/>
        <end position="10"/>
    </location>
</feature>